<protein>
    <submittedName>
        <fullName evidence="3">Aldo-keto reductase</fullName>
    </submittedName>
</protein>
<dbReference type="Gene3D" id="3.20.20.100">
    <property type="entry name" value="NADP-dependent oxidoreductase domain"/>
    <property type="match status" value="1"/>
</dbReference>
<dbReference type="EMBL" id="JBBJCI010000141">
    <property type="protein sequence ID" value="KAK7242681.1"/>
    <property type="molecule type" value="Genomic_DNA"/>
</dbReference>
<dbReference type="InterPro" id="IPR023210">
    <property type="entry name" value="NADP_OxRdtase_dom"/>
</dbReference>
<dbReference type="Pfam" id="PF00248">
    <property type="entry name" value="Aldo_ket_red"/>
    <property type="match status" value="1"/>
</dbReference>
<evidence type="ECO:0000256" key="1">
    <source>
        <dbReference type="SAM" id="SignalP"/>
    </source>
</evidence>
<evidence type="ECO:0000313" key="4">
    <source>
        <dbReference type="Proteomes" id="UP001363151"/>
    </source>
</evidence>
<dbReference type="InterPro" id="IPR036812">
    <property type="entry name" value="NAD(P)_OxRdtase_dom_sf"/>
</dbReference>
<keyword evidence="1" id="KW-0732">Signal</keyword>
<sequence length="415" mass="44791">MTTLRLLLVAPLFAGAMKYRNLGEEGPHRLRVSEACLGTMTWGEQNTEAEAFEQLDYALAHGVNFIDTAELYPVPPNAQTYGETERIIGRWLAADPSRREQVVLATKVTSFGRDYIPALRGVDLNGAPDEEQPARLTAAQMARALDASLARLQTDYVDLYQLHWPERYTNIFAQRDYKRAFERASTSVDDQVLGVKALLDSGKVRAWGLSNENAVGVGLFLAACARHGVPPPATIQNDFSLLHRKFEEDGTAEACAPVRAGFEPGVGLLAYGVLAGGALSGKYVKRGDGTRAAPADSRHVAFPFFQPRYVSGASLDAADAYAALAAKRGVTPSQLAIQWARSREYMGSVIIGATKMAQLAEDIAAFELADLEPAELLEMDAVSDHYSPYYRGVGAVAVVADDAACGEEDECAAAV</sequence>
<evidence type="ECO:0000259" key="2">
    <source>
        <dbReference type="Pfam" id="PF00248"/>
    </source>
</evidence>
<comment type="caution">
    <text evidence="3">The sequence shown here is derived from an EMBL/GenBank/DDBJ whole genome shotgun (WGS) entry which is preliminary data.</text>
</comment>
<dbReference type="PANTHER" id="PTHR43364">
    <property type="entry name" value="NADH-SPECIFIC METHYLGLYOXAL REDUCTASE-RELATED"/>
    <property type="match status" value="1"/>
</dbReference>
<proteinExistence type="predicted"/>
<dbReference type="SUPFAM" id="SSF51430">
    <property type="entry name" value="NAD(P)-linked oxidoreductase"/>
    <property type="match status" value="1"/>
</dbReference>
<dbReference type="PANTHER" id="PTHR43364:SF17">
    <property type="entry name" value="ALDO KETO REDUCTASE"/>
    <property type="match status" value="1"/>
</dbReference>
<feature type="chain" id="PRO_5047167618" evidence="1">
    <location>
        <begin position="17"/>
        <end position="415"/>
    </location>
</feature>
<organism evidence="3 4">
    <name type="scientific">Aureococcus anophagefferens</name>
    <name type="common">Harmful bloom alga</name>
    <dbReference type="NCBI Taxonomy" id="44056"/>
    <lineage>
        <taxon>Eukaryota</taxon>
        <taxon>Sar</taxon>
        <taxon>Stramenopiles</taxon>
        <taxon>Ochrophyta</taxon>
        <taxon>Pelagophyceae</taxon>
        <taxon>Pelagomonadales</taxon>
        <taxon>Pelagomonadaceae</taxon>
        <taxon>Aureococcus</taxon>
    </lineage>
</organism>
<dbReference type="PRINTS" id="PR00069">
    <property type="entry name" value="ALDKETRDTASE"/>
</dbReference>
<accession>A0ABR1G2F2</accession>
<feature type="domain" description="NADP-dependent oxidoreductase" evidence="2">
    <location>
        <begin position="36"/>
        <end position="383"/>
    </location>
</feature>
<reference evidence="3 4" key="1">
    <citation type="submission" date="2024-03" db="EMBL/GenBank/DDBJ databases">
        <title>Aureococcus anophagefferens CCMP1851 and Kratosvirus quantuckense: Draft genome of a second virus-susceptible host strain in the model system.</title>
        <authorList>
            <person name="Chase E."/>
            <person name="Truchon A.R."/>
            <person name="Schepens W."/>
            <person name="Wilhelm S.W."/>
        </authorList>
    </citation>
    <scope>NUCLEOTIDE SEQUENCE [LARGE SCALE GENOMIC DNA]</scope>
    <source>
        <strain evidence="3 4">CCMP1851</strain>
    </source>
</reference>
<dbReference type="Proteomes" id="UP001363151">
    <property type="component" value="Unassembled WGS sequence"/>
</dbReference>
<feature type="signal peptide" evidence="1">
    <location>
        <begin position="1"/>
        <end position="16"/>
    </location>
</feature>
<dbReference type="InterPro" id="IPR020471">
    <property type="entry name" value="AKR"/>
</dbReference>
<name>A0ABR1G2F2_AURAN</name>
<dbReference type="InterPro" id="IPR050523">
    <property type="entry name" value="AKR_Detox_Biosynth"/>
</dbReference>
<gene>
    <name evidence="3" type="ORF">SO694_00016342</name>
</gene>
<dbReference type="CDD" id="cd19094">
    <property type="entry name" value="AKR_Tas-like"/>
    <property type="match status" value="1"/>
</dbReference>
<keyword evidence="4" id="KW-1185">Reference proteome</keyword>
<evidence type="ECO:0000313" key="3">
    <source>
        <dbReference type="EMBL" id="KAK7242681.1"/>
    </source>
</evidence>